<organism evidence="3 4">
    <name type="scientific">Modicisalibacter zincidurans</name>
    <dbReference type="NCBI Taxonomy" id="1178777"/>
    <lineage>
        <taxon>Bacteria</taxon>
        <taxon>Pseudomonadati</taxon>
        <taxon>Pseudomonadota</taxon>
        <taxon>Gammaproteobacteria</taxon>
        <taxon>Oceanospirillales</taxon>
        <taxon>Halomonadaceae</taxon>
        <taxon>Modicisalibacter</taxon>
    </lineage>
</organism>
<feature type="region of interest" description="Disordered" evidence="1">
    <location>
        <begin position="185"/>
        <end position="209"/>
    </location>
</feature>
<dbReference type="Proteomes" id="UP001500074">
    <property type="component" value="Unassembled WGS sequence"/>
</dbReference>
<evidence type="ECO:0000256" key="1">
    <source>
        <dbReference type="SAM" id="MobiDB-lite"/>
    </source>
</evidence>
<reference evidence="4" key="1">
    <citation type="journal article" date="2019" name="Int. J. Syst. Evol. Microbiol.">
        <title>The Global Catalogue of Microorganisms (GCM) 10K type strain sequencing project: providing services to taxonomists for standard genome sequencing and annotation.</title>
        <authorList>
            <consortium name="The Broad Institute Genomics Platform"/>
            <consortium name="The Broad Institute Genome Sequencing Center for Infectious Disease"/>
            <person name="Wu L."/>
            <person name="Ma J."/>
        </authorList>
    </citation>
    <scope>NUCLEOTIDE SEQUENCE [LARGE SCALE GENOMIC DNA]</scope>
    <source>
        <strain evidence="4">JCM 18472</strain>
    </source>
</reference>
<dbReference type="Gene3D" id="1.10.260.40">
    <property type="entry name" value="lambda repressor-like DNA-binding domains"/>
    <property type="match status" value="2"/>
</dbReference>
<dbReference type="SUPFAM" id="SSF47413">
    <property type="entry name" value="lambda repressor-like DNA-binding domains"/>
    <property type="match status" value="1"/>
</dbReference>
<protein>
    <recommendedName>
        <fullName evidence="2">HTH cro/C1-type domain-containing protein</fullName>
    </recommendedName>
</protein>
<accession>A0ABP9QZV7</accession>
<feature type="compositionally biased region" description="Basic residues" evidence="1">
    <location>
        <begin position="199"/>
        <end position="209"/>
    </location>
</feature>
<evidence type="ECO:0000259" key="2">
    <source>
        <dbReference type="PROSITE" id="PS50943"/>
    </source>
</evidence>
<evidence type="ECO:0000313" key="3">
    <source>
        <dbReference type="EMBL" id="GAA5169847.1"/>
    </source>
</evidence>
<comment type="caution">
    <text evidence="3">The sequence shown here is derived from an EMBL/GenBank/DDBJ whole genome shotgun (WGS) entry which is preliminary data.</text>
</comment>
<keyword evidence="4" id="KW-1185">Reference proteome</keyword>
<proteinExistence type="predicted"/>
<sequence>MYETTRLAIALRMARAACQLTQQELASALGVTKTVIARNEKPDMAMRADTLVRLIYVMREHGVEIDVFSTLDSVRLYTTGEHLDATAMRVARAALNLNQQAFADTLGLTKPIVTRGERPSSIMRSDVMVTMRHELNQRGIQIDWIPIVQDLTVTVRPRAVAAIDALQQGEALPGEPNEELIPTSLAEKLRGETTASHRVEKRQRHTDRE</sequence>
<dbReference type="CDD" id="cd00093">
    <property type="entry name" value="HTH_XRE"/>
    <property type="match status" value="1"/>
</dbReference>
<gene>
    <name evidence="3" type="ORF">GCM10023342_02400</name>
</gene>
<feature type="compositionally biased region" description="Basic and acidic residues" evidence="1">
    <location>
        <begin position="187"/>
        <end position="198"/>
    </location>
</feature>
<dbReference type="InterPro" id="IPR001387">
    <property type="entry name" value="Cro/C1-type_HTH"/>
</dbReference>
<dbReference type="PROSITE" id="PS50943">
    <property type="entry name" value="HTH_CROC1"/>
    <property type="match status" value="1"/>
</dbReference>
<dbReference type="EMBL" id="BAABKI010000002">
    <property type="protein sequence ID" value="GAA5169847.1"/>
    <property type="molecule type" value="Genomic_DNA"/>
</dbReference>
<name>A0ABP9QZV7_9GAMM</name>
<feature type="domain" description="HTH cro/C1-type" evidence="2">
    <location>
        <begin position="11"/>
        <end position="38"/>
    </location>
</feature>
<dbReference type="InterPro" id="IPR010982">
    <property type="entry name" value="Lambda_DNA-bd_dom_sf"/>
</dbReference>
<evidence type="ECO:0000313" key="4">
    <source>
        <dbReference type="Proteomes" id="UP001500074"/>
    </source>
</evidence>